<dbReference type="InterPro" id="IPR049180">
    <property type="entry name" value="MdcG_C"/>
</dbReference>
<proteinExistence type="predicted"/>
<protein>
    <submittedName>
        <fullName evidence="5">Malonate decarboxylase holo-ACP synthase</fullName>
    </submittedName>
</protein>
<dbReference type="NCBIfam" id="NF002332">
    <property type="entry name" value="PRK01293.1"/>
    <property type="match status" value="1"/>
</dbReference>
<evidence type="ECO:0000256" key="2">
    <source>
        <dbReference type="ARBA" id="ARBA00022695"/>
    </source>
</evidence>
<dbReference type="InterPro" id="IPR048903">
    <property type="entry name" value="MdcG_N"/>
</dbReference>
<evidence type="ECO:0000259" key="3">
    <source>
        <dbReference type="Pfam" id="PF10620"/>
    </source>
</evidence>
<reference evidence="5" key="1">
    <citation type="submission" date="2018-01" db="EMBL/GenBank/DDBJ databases">
        <title>Genome sequnecing of Lactobacillus formosensis KACC 18721.</title>
        <authorList>
            <person name="Kim S.-J."/>
            <person name="Heo J."/>
        </authorList>
    </citation>
    <scope>NUCLEOTIDE SEQUENCE</scope>
    <source>
        <strain evidence="5">KACC 18721</strain>
    </source>
</reference>
<dbReference type="EMBL" id="PPWZ01000023">
    <property type="protein sequence ID" value="POH37252.1"/>
    <property type="molecule type" value="Genomic_DNA"/>
</dbReference>
<name>A0A2P4R7L2_9LACO</name>
<organism evidence="5">
    <name type="scientific">Companilactobacillus formosensis</name>
    <dbReference type="NCBI Taxonomy" id="1617889"/>
    <lineage>
        <taxon>Bacteria</taxon>
        <taxon>Bacillati</taxon>
        <taxon>Bacillota</taxon>
        <taxon>Bacilli</taxon>
        <taxon>Lactobacillales</taxon>
        <taxon>Lactobacillaceae</taxon>
        <taxon>Companilactobacillus</taxon>
    </lineage>
</organism>
<feature type="domain" description="Phosphoribosyl-dephospho-CoA transferase MdcG C-terminal" evidence="3">
    <location>
        <begin position="94"/>
        <end position="203"/>
    </location>
</feature>
<comment type="caution">
    <text evidence="5">The sequence shown here is derived from an EMBL/GenBank/DDBJ whole genome shotgun (WGS) entry which is preliminary data.</text>
</comment>
<dbReference type="Pfam" id="PF10620">
    <property type="entry name" value="MdcG"/>
    <property type="match status" value="1"/>
</dbReference>
<keyword evidence="1" id="KW-0808">Transferase</keyword>
<dbReference type="InterPro" id="IPR017557">
    <property type="entry name" value="Holo-ACP_synthase"/>
</dbReference>
<feature type="domain" description="Phosphoribosyl-dephospho-CoA transferase MdcG N-terminal" evidence="4">
    <location>
        <begin position="6"/>
        <end position="77"/>
    </location>
</feature>
<accession>A0A2P4R7L2</accession>
<dbReference type="NCBIfam" id="TIGR03135">
    <property type="entry name" value="malonate_mdcG"/>
    <property type="match status" value="1"/>
</dbReference>
<keyword evidence="2" id="KW-0548">Nucleotidyltransferase</keyword>
<dbReference type="AlphaFoldDB" id="A0A2P4R7L2"/>
<evidence type="ECO:0000313" key="5">
    <source>
        <dbReference type="EMBL" id="POH37252.1"/>
    </source>
</evidence>
<dbReference type="GO" id="GO:0016779">
    <property type="term" value="F:nucleotidyltransferase activity"/>
    <property type="evidence" value="ECO:0007669"/>
    <property type="project" value="UniProtKB-KW"/>
</dbReference>
<evidence type="ECO:0000256" key="1">
    <source>
        <dbReference type="ARBA" id="ARBA00022679"/>
    </source>
</evidence>
<dbReference type="Pfam" id="PF20866">
    <property type="entry name" value="MdcG_N"/>
    <property type="match status" value="1"/>
</dbReference>
<sequence length="205" mass="23161">MVVVKPHDLLQIASLKELFGNDLPVWATAVFPQSLTVVVRRSPILNNQIPVGIRGQKREQRFATYINRTAIQKIITPYDLVKNKVWNDLSEDRKELPAIMALPEVAKILQTYHWGVSGSVGFELATKVKTAKLSSDLDLVWQPDTSLSKNEAKFLLKKLNQFGVHVDLQVIRGNNGFSLEEYANSKSTIMVKTLRDPILVNDPWL</sequence>
<gene>
    <name evidence="5" type="ORF">C2R26_03835</name>
</gene>
<evidence type="ECO:0000259" key="4">
    <source>
        <dbReference type="Pfam" id="PF20866"/>
    </source>
</evidence>